<dbReference type="GO" id="GO:0008474">
    <property type="term" value="F:palmitoyl-(protein) hydrolase activity"/>
    <property type="evidence" value="ECO:0007669"/>
    <property type="project" value="UniProtKB-EC"/>
</dbReference>
<evidence type="ECO:0000256" key="5">
    <source>
        <dbReference type="ARBA" id="ARBA00022801"/>
    </source>
</evidence>
<keyword evidence="5" id="KW-0378">Hydrolase</keyword>
<evidence type="ECO:0000256" key="1">
    <source>
        <dbReference type="ARBA" id="ARBA00006499"/>
    </source>
</evidence>
<dbReference type="InterPro" id="IPR003140">
    <property type="entry name" value="PLipase/COase/thioEstase"/>
</dbReference>
<keyword evidence="6" id="KW-0276">Fatty acid metabolism</keyword>
<proteinExistence type="inferred from homology"/>
<evidence type="ECO:0000256" key="2">
    <source>
        <dbReference type="ARBA" id="ARBA00012423"/>
    </source>
</evidence>
<reference evidence="11 12" key="1">
    <citation type="journal article" date="2013" name="PLoS Genet.">
        <title>The genome and development-dependent transcriptomes of Pyronema confluens: a window into fungal evolution.</title>
        <authorList>
            <person name="Traeger S."/>
            <person name="Altegoer F."/>
            <person name="Freitag M."/>
            <person name="Gabaldon T."/>
            <person name="Kempken F."/>
            <person name="Kumar A."/>
            <person name="Marcet-Houben M."/>
            <person name="Poggeler S."/>
            <person name="Stajich J.E."/>
            <person name="Nowrousian M."/>
        </authorList>
    </citation>
    <scope>NUCLEOTIDE SEQUENCE [LARGE SCALE GENOMIC DNA]</scope>
    <source>
        <strain evidence="12">CBS 100304</strain>
        <tissue evidence="11">Vegetative mycelium</tissue>
    </source>
</reference>
<keyword evidence="12" id="KW-1185">Reference proteome</keyword>
<accession>U4LRL8</accession>
<gene>
    <name evidence="11" type="ORF">PCON_12057</name>
</gene>
<feature type="domain" description="Phospholipase/carboxylesterase/thioesterase" evidence="10">
    <location>
        <begin position="112"/>
        <end position="237"/>
    </location>
</feature>
<dbReference type="Proteomes" id="UP000018144">
    <property type="component" value="Unassembled WGS sequence"/>
</dbReference>
<evidence type="ECO:0000256" key="9">
    <source>
        <dbReference type="ARBA" id="ARBA00047337"/>
    </source>
</evidence>
<dbReference type="Pfam" id="PF02230">
    <property type="entry name" value="Abhydrolase_2"/>
    <property type="match status" value="2"/>
</dbReference>
<dbReference type="GO" id="GO:0005737">
    <property type="term" value="C:cytoplasm"/>
    <property type="evidence" value="ECO:0007669"/>
    <property type="project" value="TreeGrafter"/>
</dbReference>
<dbReference type="InterPro" id="IPR050565">
    <property type="entry name" value="LYPA1-2/EST-like"/>
</dbReference>
<dbReference type="InterPro" id="IPR029058">
    <property type="entry name" value="AB_hydrolase_fold"/>
</dbReference>
<evidence type="ECO:0000256" key="6">
    <source>
        <dbReference type="ARBA" id="ARBA00022832"/>
    </source>
</evidence>
<dbReference type="GO" id="GO:0052689">
    <property type="term" value="F:carboxylic ester hydrolase activity"/>
    <property type="evidence" value="ECO:0007669"/>
    <property type="project" value="UniProtKB-KW"/>
</dbReference>
<dbReference type="GO" id="GO:0006631">
    <property type="term" value="P:fatty acid metabolic process"/>
    <property type="evidence" value="ECO:0007669"/>
    <property type="project" value="UniProtKB-KW"/>
</dbReference>
<evidence type="ECO:0000256" key="7">
    <source>
        <dbReference type="ARBA" id="ARBA00029392"/>
    </source>
</evidence>
<dbReference type="STRING" id="1076935.U4LRL8"/>
<evidence type="ECO:0000256" key="3">
    <source>
        <dbReference type="ARBA" id="ARBA00014923"/>
    </source>
</evidence>
<dbReference type="PANTHER" id="PTHR10655">
    <property type="entry name" value="LYSOPHOSPHOLIPASE-RELATED"/>
    <property type="match status" value="1"/>
</dbReference>
<name>U4LRL8_PYROM</name>
<dbReference type="OrthoDB" id="2418081at2759"/>
<evidence type="ECO:0000259" key="10">
    <source>
        <dbReference type="Pfam" id="PF02230"/>
    </source>
</evidence>
<protein>
    <recommendedName>
        <fullName evidence="3">Acyl-protein thioesterase 1</fullName>
        <ecNumber evidence="2">3.1.2.22</ecNumber>
    </recommendedName>
    <alternativeName>
        <fullName evidence="8">Palmitoyl-protein hydrolase</fullName>
    </alternativeName>
</protein>
<feature type="domain" description="Phospholipase/carboxylesterase/thioesterase" evidence="10">
    <location>
        <begin position="262"/>
        <end position="328"/>
    </location>
</feature>
<evidence type="ECO:0000256" key="4">
    <source>
        <dbReference type="ARBA" id="ARBA00022487"/>
    </source>
</evidence>
<comment type="catalytic activity">
    <reaction evidence="9">
        <text>S-hexadecanoyl-L-cysteinyl-[protein] + H2O = L-cysteinyl-[protein] + hexadecanoate + H(+)</text>
        <dbReference type="Rhea" id="RHEA:19233"/>
        <dbReference type="Rhea" id="RHEA-COMP:10131"/>
        <dbReference type="Rhea" id="RHEA-COMP:11032"/>
        <dbReference type="ChEBI" id="CHEBI:7896"/>
        <dbReference type="ChEBI" id="CHEBI:15377"/>
        <dbReference type="ChEBI" id="CHEBI:15378"/>
        <dbReference type="ChEBI" id="CHEBI:29950"/>
        <dbReference type="ChEBI" id="CHEBI:74151"/>
        <dbReference type="EC" id="3.1.2.22"/>
    </reaction>
</comment>
<comment type="similarity">
    <text evidence="1">Belongs to the AB hydrolase superfamily. AB hydrolase 2 family.</text>
</comment>
<keyword evidence="4" id="KW-0719">Serine esterase</keyword>
<dbReference type="PANTHER" id="PTHR10655:SF17">
    <property type="entry name" value="LYSOPHOSPHOLIPASE-LIKE PROTEIN 1"/>
    <property type="match status" value="1"/>
</dbReference>
<keyword evidence="6" id="KW-0443">Lipid metabolism</keyword>
<comment type="function">
    <text evidence="7">Hydrolyzes fatty acids from S-acylated cysteine residues in proteins with a strong preference for palmitoylated G-alpha proteins over other acyl substrates. Mediates the deacylation of G-alpha proteins such as GPA1 in vivo, but has weak or no activity toward palmitoylated Ras proteins. Has weak lysophospholipase activity in vitro; however such activity may not exist in vivo.</text>
</comment>
<evidence type="ECO:0000313" key="12">
    <source>
        <dbReference type="Proteomes" id="UP000018144"/>
    </source>
</evidence>
<sequence length="335" mass="37225">MGHGDDNGIRLLHHAQIFPAVVVARPQHIRPASPPTSRPNLAKSTATMAAAANEAHALVIPALKRHTSTLILLHGLGDTGKGWQFLAENFRLRRKFDECAFILPHAQKAIPVPQVRARWLLRRAGEQKPLTILQGGRMWTIPGWFNVPRQQYGGDLLGRDDDLEGIKESIKTLHTLIDEQIEKGIKSERIIVGGFSQGGAIALLGGLTYKHKLGGIMALSTWLACVKQMSIAPAAINPAVADQVSQSNTSKTKIVVNAEIPINDISKDTPIFYAHGTDDNVIKYDWGMKSKEILEETYGRKVEWHRYEGMAHSACPEELEDIEHWMEKRIPPMDK</sequence>
<dbReference type="EMBL" id="HF935702">
    <property type="protein sequence ID" value="CCX31980.1"/>
    <property type="molecule type" value="Genomic_DNA"/>
</dbReference>
<dbReference type="eggNOG" id="KOG2112">
    <property type="taxonomic scope" value="Eukaryota"/>
</dbReference>
<dbReference type="SUPFAM" id="SSF53474">
    <property type="entry name" value="alpha/beta-Hydrolases"/>
    <property type="match status" value="1"/>
</dbReference>
<evidence type="ECO:0000313" key="11">
    <source>
        <dbReference type="EMBL" id="CCX31980.1"/>
    </source>
</evidence>
<evidence type="ECO:0000256" key="8">
    <source>
        <dbReference type="ARBA" id="ARBA00031195"/>
    </source>
</evidence>
<organism evidence="11 12">
    <name type="scientific">Pyronema omphalodes (strain CBS 100304)</name>
    <name type="common">Pyronema confluens</name>
    <dbReference type="NCBI Taxonomy" id="1076935"/>
    <lineage>
        <taxon>Eukaryota</taxon>
        <taxon>Fungi</taxon>
        <taxon>Dikarya</taxon>
        <taxon>Ascomycota</taxon>
        <taxon>Pezizomycotina</taxon>
        <taxon>Pezizomycetes</taxon>
        <taxon>Pezizales</taxon>
        <taxon>Pyronemataceae</taxon>
        <taxon>Pyronema</taxon>
    </lineage>
</organism>
<dbReference type="EC" id="3.1.2.22" evidence="2"/>
<dbReference type="AlphaFoldDB" id="U4LRL8"/>
<dbReference type="OMA" id="LMFRTYN"/>
<dbReference type="Gene3D" id="3.40.50.1820">
    <property type="entry name" value="alpha/beta hydrolase"/>
    <property type="match status" value="1"/>
</dbReference>